<dbReference type="SUPFAM" id="SSF75217">
    <property type="entry name" value="alpha/beta knot"/>
    <property type="match status" value="1"/>
</dbReference>
<sequence length="271" mass="29897">MYEVERITDLDRPELRPYRTMRWDATHRALNLFVAEGEKVVRRLLESDLEIVSMLMPPKWLEVLSGQLAARPERIRVFVAEKSLLETLTGFTMYQGLLAVARIPPPRPLEELVAGLARPQLWVAMEGLSNAENVGVLVRNSAAFGVQGLVVGETCSSPWLRRAVRTSMGTVFRIPVVEAVRLTHTLRELQSYGIRCVAAHPRPEATPLSKADLRGDCCLVFGSEGSGLTEATVSVCDEMVAIPMAPGVDSLNVGSASAVFLYEVNRQRGRV</sequence>
<dbReference type="InterPro" id="IPR029028">
    <property type="entry name" value="Alpha/beta_knot_MTases"/>
</dbReference>
<dbReference type="InterPro" id="IPR051259">
    <property type="entry name" value="rRNA_Methyltransferase"/>
</dbReference>
<dbReference type="SUPFAM" id="SSF55315">
    <property type="entry name" value="L30e-like"/>
    <property type="match status" value="1"/>
</dbReference>
<accession>A0A6M1RP21</accession>
<keyword evidence="5" id="KW-1185">Reference proteome</keyword>
<evidence type="ECO:0000313" key="5">
    <source>
        <dbReference type="Proteomes" id="UP000477311"/>
    </source>
</evidence>
<protein>
    <submittedName>
        <fullName evidence="4">RNA methyltransferase</fullName>
    </submittedName>
</protein>
<dbReference type="CDD" id="cd18095">
    <property type="entry name" value="SpoU-like_rRNA-MTase"/>
    <property type="match status" value="1"/>
</dbReference>
<evidence type="ECO:0000313" key="4">
    <source>
        <dbReference type="EMBL" id="NGO38435.1"/>
    </source>
</evidence>
<feature type="domain" description="tRNA/rRNA methyltransferase SpoU type" evidence="3">
    <location>
        <begin position="121"/>
        <end position="262"/>
    </location>
</feature>
<dbReference type="InterPro" id="IPR029026">
    <property type="entry name" value="tRNA_m1G_MTases_N"/>
</dbReference>
<gene>
    <name evidence="4" type="ORF">G4L39_03350</name>
</gene>
<dbReference type="GO" id="GO:0006396">
    <property type="term" value="P:RNA processing"/>
    <property type="evidence" value="ECO:0007669"/>
    <property type="project" value="InterPro"/>
</dbReference>
<dbReference type="Proteomes" id="UP000477311">
    <property type="component" value="Unassembled WGS sequence"/>
</dbReference>
<dbReference type="InterPro" id="IPR029064">
    <property type="entry name" value="Ribosomal_eL30-like_sf"/>
</dbReference>
<dbReference type="Gene3D" id="3.40.1280.10">
    <property type="match status" value="1"/>
</dbReference>
<dbReference type="GO" id="GO:0032259">
    <property type="term" value="P:methylation"/>
    <property type="evidence" value="ECO:0007669"/>
    <property type="project" value="UniProtKB-KW"/>
</dbReference>
<dbReference type="GO" id="GO:0008173">
    <property type="term" value="F:RNA methyltransferase activity"/>
    <property type="evidence" value="ECO:0007669"/>
    <property type="project" value="InterPro"/>
</dbReference>
<evidence type="ECO:0000256" key="2">
    <source>
        <dbReference type="ARBA" id="ARBA00022679"/>
    </source>
</evidence>
<keyword evidence="2 4" id="KW-0808">Transferase</keyword>
<dbReference type="Pfam" id="PF00588">
    <property type="entry name" value="SpoU_methylase"/>
    <property type="match status" value="1"/>
</dbReference>
<dbReference type="RefSeq" id="WP_165105910.1">
    <property type="nucleotide sequence ID" value="NZ_JAAKYA010000016.1"/>
</dbReference>
<dbReference type="Gene3D" id="3.30.1330.30">
    <property type="match status" value="1"/>
</dbReference>
<name>A0A6M1RP21_9BACT</name>
<dbReference type="PANTHER" id="PTHR43191:SF12">
    <property type="entry name" value="RRNA METHYLASE"/>
    <property type="match status" value="1"/>
</dbReference>
<organism evidence="4 5">
    <name type="scientific">Limisphaera ngatamarikiensis</name>
    <dbReference type="NCBI Taxonomy" id="1324935"/>
    <lineage>
        <taxon>Bacteria</taxon>
        <taxon>Pseudomonadati</taxon>
        <taxon>Verrucomicrobiota</taxon>
        <taxon>Verrucomicrobiia</taxon>
        <taxon>Limisphaerales</taxon>
        <taxon>Limisphaeraceae</taxon>
        <taxon>Limisphaera</taxon>
    </lineage>
</organism>
<dbReference type="InterPro" id="IPR001537">
    <property type="entry name" value="SpoU_MeTrfase"/>
</dbReference>
<proteinExistence type="predicted"/>
<evidence type="ECO:0000256" key="1">
    <source>
        <dbReference type="ARBA" id="ARBA00022603"/>
    </source>
</evidence>
<comment type="caution">
    <text evidence="4">The sequence shown here is derived from an EMBL/GenBank/DDBJ whole genome shotgun (WGS) entry which is preliminary data.</text>
</comment>
<dbReference type="AlphaFoldDB" id="A0A6M1RP21"/>
<dbReference type="EMBL" id="JAAKYA010000016">
    <property type="protein sequence ID" value="NGO38435.1"/>
    <property type="molecule type" value="Genomic_DNA"/>
</dbReference>
<dbReference type="GO" id="GO:0003723">
    <property type="term" value="F:RNA binding"/>
    <property type="evidence" value="ECO:0007669"/>
    <property type="project" value="InterPro"/>
</dbReference>
<dbReference type="PANTHER" id="PTHR43191">
    <property type="entry name" value="RRNA METHYLTRANSFERASE 3"/>
    <property type="match status" value="1"/>
</dbReference>
<keyword evidence="1 4" id="KW-0489">Methyltransferase</keyword>
<reference evidence="4 5" key="1">
    <citation type="submission" date="2020-02" db="EMBL/GenBank/DDBJ databases">
        <title>Draft genome sequence of Limisphaera ngatamarikiensis NGM72.4T, a thermophilic Verrucomicrobia grouped in subdivision 3.</title>
        <authorList>
            <person name="Carere C.R."/>
            <person name="Steen J."/>
            <person name="Hugenholtz P."/>
            <person name="Stott M.B."/>
        </authorList>
    </citation>
    <scope>NUCLEOTIDE SEQUENCE [LARGE SCALE GENOMIC DNA]</scope>
    <source>
        <strain evidence="4 5">NGM72.4</strain>
    </source>
</reference>
<evidence type="ECO:0000259" key="3">
    <source>
        <dbReference type="Pfam" id="PF00588"/>
    </source>
</evidence>